<comment type="similarity">
    <text evidence="1">Belongs to the interleukin-1 receptor family.</text>
</comment>
<evidence type="ECO:0000256" key="12">
    <source>
        <dbReference type="ARBA" id="ARBA00041012"/>
    </source>
</evidence>
<reference evidence="18 19" key="1">
    <citation type="journal article" date="2014" name="Nat. Commun.">
        <title>Molecular traces of alternative social organization in a termite genome.</title>
        <authorList>
            <person name="Terrapon N."/>
            <person name="Li C."/>
            <person name="Robertson H.M."/>
            <person name="Ji L."/>
            <person name="Meng X."/>
            <person name="Booth W."/>
            <person name="Chen Z."/>
            <person name="Childers C.P."/>
            <person name="Glastad K.M."/>
            <person name="Gokhale K."/>
            <person name="Gowin J."/>
            <person name="Gronenberg W."/>
            <person name="Hermansen R.A."/>
            <person name="Hu H."/>
            <person name="Hunt B.G."/>
            <person name="Huylmans A.K."/>
            <person name="Khalil S.M."/>
            <person name="Mitchell R.D."/>
            <person name="Munoz-Torres M.C."/>
            <person name="Mustard J.A."/>
            <person name="Pan H."/>
            <person name="Reese J.T."/>
            <person name="Scharf M.E."/>
            <person name="Sun F."/>
            <person name="Vogel H."/>
            <person name="Xiao J."/>
            <person name="Yang W."/>
            <person name="Yang Z."/>
            <person name="Yang Z."/>
            <person name="Zhou J."/>
            <person name="Zhu J."/>
            <person name="Brent C.S."/>
            <person name="Elsik C.G."/>
            <person name="Goodisman M.A."/>
            <person name="Liberles D.A."/>
            <person name="Roe R.M."/>
            <person name="Vargo E.L."/>
            <person name="Vilcinskas A."/>
            <person name="Wang J."/>
            <person name="Bornberg-Bauer E."/>
            <person name="Korb J."/>
            <person name="Zhang G."/>
            <person name="Liebig J."/>
        </authorList>
    </citation>
    <scope>NUCLEOTIDE SEQUENCE [LARGE SCALE GENOMIC DNA]</scope>
    <source>
        <tissue evidence="18">Whole organism</tissue>
    </source>
</reference>
<dbReference type="Proteomes" id="UP000027135">
    <property type="component" value="Unassembled WGS sequence"/>
</dbReference>
<evidence type="ECO:0000256" key="9">
    <source>
        <dbReference type="ARBA" id="ARBA00023258"/>
    </source>
</evidence>
<dbReference type="InterPro" id="IPR013098">
    <property type="entry name" value="Ig_I-set"/>
</dbReference>
<name>A0A067RBH7_ZOONE</name>
<feature type="transmembrane region" description="Helical" evidence="14">
    <location>
        <begin position="269"/>
        <end position="291"/>
    </location>
</feature>
<dbReference type="SMART" id="SM00409">
    <property type="entry name" value="IG"/>
    <property type="match status" value="2"/>
</dbReference>
<evidence type="ECO:0000256" key="1">
    <source>
        <dbReference type="ARBA" id="ARBA00009752"/>
    </source>
</evidence>
<dbReference type="PROSITE" id="PS50104">
    <property type="entry name" value="TIR"/>
    <property type="match status" value="1"/>
</dbReference>
<dbReference type="OMA" id="NQTIYAQ"/>
<dbReference type="SUPFAM" id="SSF52200">
    <property type="entry name" value="Toll/Interleukin receptor TIR domain"/>
    <property type="match status" value="1"/>
</dbReference>
<keyword evidence="5" id="KW-0899">Viral immunoevasion</keyword>
<dbReference type="PROSITE" id="PS50835">
    <property type="entry name" value="IG_LIKE"/>
    <property type="match status" value="2"/>
</dbReference>
<evidence type="ECO:0000256" key="7">
    <source>
        <dbReference type="ARBA" id="ARBA00023157"/>
    </source>
</evidence>
<evidence type="ECO:0000313" key="18">
    <source>
        <dbReference type="EMBL" id="KDR17154.1"/>
    </source>
</evidence>
<keyword evidence="3" id="KW-1090">Inhibition of host innate immune response by virus</keyword>
<dbReference type="InterPro" id="IPR035897">
    <property type="entry name" value="Toll_tir_struct_dom_sf"/>
</dbReference>
<dbReference type="InterPro" id="IPR036179">
    <property type="entry name" value="Ig-like_dom_sf"/>
</dbReference>
<keyword evidence="2" id="KW-0244">Early protein</keyword>
<evidence type="ECO:0000256" key="15">
    <source>
        <dbReference type="SAM" id="SignalP"/>
    </source>
</evidence>
<evidence type="ECO:0000256" key="6">
    <source>
        <dbReference type="ARBA" id="ARBA00023027"/>
    </source>
</evidence>
<dbReference type="Gene3D" id="3.40.50.10140">
    <property type="entry name" value="Toll/interleukin-1 receptor homology (TIR) domain"/>
    <property type="match status" value="1"/>
</dbReference>
<evidence type="ECO:0000256" key="2">
    <source>
        <dbReference type="ARBA" id="ARBA00022518"/>
    </source>
</evidence>
<keyword evidence="10" id="KW-0393">Immunoglobulin domain</keyword>
<feature type="chain" id="PRO_5001648088" description="Soluble interferon alpha/beta receptor OPG204" evidence="15">
    <location>
        <begin position="34"/>
        <end position="527"/>
    </location>
</feature>
<feature type="transmembrane region" description="Helical" evidence="14">
    <location>
        <begin position="370"/>
        <end position="392"/>
    </location>
</feature>
<accession>A0A067RBH7</accession>
<keyword evidence="14" id="KW-0472">Membrane</keyword>
<evidence type="ECO:0000256" key="14">
    <source>
        <dbReference type="SAM" id="Phobius"/>
    </source>
</evidence>
<keyword evidence="6" id="KW-0520">NAD</keyword>
<evidence type="ECO:0000256" key="4">
    <source>
        <dbReference type="ARBA" id="ARBA00022801"/>
    </source>
</evidence>
<keyword evidence="8" id="KW-0325">Glycoprotein</keyword>
<organism evidence="18 19">
    <name type="scientific">Zootermopsis nevadensis</name>
    <name type="common">Dampwood termite</name>
    <dbReference type="NCBI Taxonomy" id="136037"/>
    <lineage>
        <taxon>Eukaryota</taxon>
        <taxon>Metazoa</taxon>
        <taxon>Ecdysozoa</taxon>
        <taxon>Arthropoda</taxon>
        <taxon>Hexapoda</taxon>
        <taxon>Insecta</taxon>
        <taxon>Pterygota</taxon>
        <taxon>Neoptera</taxon>
        <taxon>Polyneoptera</taxon>
        <taxon>Dictyoptera</taxon>
        <taxon>Blattodea</taxon>
        <taxon>Blattoidea</taxon>
        <taxon>Termitoidae</taxon>
        <taxon>Termopsidae</taxon>
        <taxon>Zootermopsis</taxon>
    </lineage>
</organism>
<keyword evidence="14" id="KW-1133">Transmembrane helix</keyword>
<dbReference type="GO" id="GO:0007165">
    <property type="term" value="P:signal transduction"/>
    <property type="evidence" value="ECO:0007669"/>
    <property type="project" value="InterPro"/>
</dbReference>
<dbReference type="InterPro" id="IPR003599">
    <property type="entry name" value="Ig_sub"/>
</dbReference>
<feature type="domain" description="TIR" evidence="16">
    <location>
        <begin position="311"/>
        <end position="440"/>
    </location>
</feature>
<feature type="signal peptide" evidence="15">
    <location>
        <begin position="1"/>
        <end position="33"/>
    </location>
</feature>
<dbReference type="AlphaFoldDB" id="A0A067RBH7"/>
<sequence>MEVRRNMNGCILQLSHVLFTLVLLILTDHVMYAENEKGFCEMNLFEKNKTSLEFTKEVNTFDYVVIERYKSLSCCAKGYKTIKWYKDGNIISAGNRNITFHELREQNQTLISIRVTDLDNGTYTCKVSDGINEIQRKIQLKVMPEVTYMGPALLTYVTESYQYAQIGETARFFCEGFIGHGKKHNSQVAWVMDKTNTFPDTSDKRRYTKSVARAEDLIIGEYLIFKTVTKEDFGTYKCTISNGGSPKVFNVTLIEGDNPTMKIRTSYKATVVIISVFTCSVVLLIGVYMRWHLELHLFWKDHFGKLEDDNKEYDVFVCYDQTDTEFALGVLVHTLEKCYHYRCFVYERDSVAGDWIPEIYTMKIRSSRRFLMVLSPALAINSWCTYALYVAIEAMLNLHSKIICVVLQDIPWKNFKQTNGTSDHTLQHVLRVVKKVQWQPAVIERPHPLLKMCTSQKHKLHTSNLSDSNCGNSEESLSSAVLDGSKENIINSVKHTDTRIHPGSKRFWTSLRINLPPKRPTNIKRVS</sequence>
<keyword evidence="19" id="KW-1185">Reference proteome</keyword>
<keyword evidence="18" id="KW-0675">Receptor</keyword>
<comment type="subunit">
    <text evidence="11">Interacts with host IFNA1.</text>
</comment>
<dbReference type="InterPro" id="IPR015621">
    <property type="entry name" value="IL-1_rcpt_fam"/>
</dbReference>
<keyword evidence="7" id="KW-1015">Disulfide bond</keyword>
<keyword evidence="15" id="KW-0732">Signal</keyword>
<dbReference type="PANTHER" id="PTHR11890:SF44">
    <property type="entry name" value="X-LINKED INTERLEUKIN-1 RECEPTOR ACCESSORY PROTEIN-LIKE 2"/>
    <property type="match status" value="1"/>
</dbReference>
<dbReference type="Pfam" id="PF01582">
    <property type="entry name" value="TIR"/>
    <property type="match status" value="1"/>
</dbReference>
<dbReference type="STRING" id="136037.A0A067RBH7"/>
<dbReference type="SUPFAM" id="SSF48726">
    <property type="entry name" value="Immunoglobulin"/>
    <property type="match status" value="2"/>
</dbReference>
<evidence type="ECO:0000256" key="13">
    <source>
        <dbReference type="ARBA" id="ARBA00045444"/>
    </source>
</evidence>
<comment type="function">
    <text evidence="13">Counteracts the antiviral effects of host IFN-alpha/beta and key IFN-inducible proteins involved in viral RNA degradation suxh as host OAS1. Acts as a soluble IFN-alpha receptor and thus inhibits the interaction between host IFN-alpha and its receptor.</text>
</comment>
<keyword evidence="5" id="KW-0945">Host-virus interaction</keyword>
<keyword evidence="9" id="KW-0922">Interferon antiviral system evasion</keyword>
<protein>
    <recommendedName>
        <fullName evidence="12">Soluble interferon alpha/beta receptor OPG204</fullName>
    </recommendedName>
</protein>
<dbReference type="EMBL" id="KK852751">
    <property type="protein sequence ID" value="KDR17154.1"/>
    <property type="molecule type" value="Genomic_DNA"/>
</dbReference>
<keyword evidence="5" id="KW-1114">Inhibition of host interferon signaling pathway by virus</keyword>
<evidence type="ECO:0000256" key="8">
    <source>
        <dbReference type="ARBA" id="ARBA00023180"/>
    </source>
</evidence>
<dbReference type="GO" id="GO:0039502">
    <property type="term" value="P:symbiont-mediated suppression of host type I interferon-mediated signaling pathway"/>
    <property type="evidence" value="ECO:0007669"/>
    <property type="project" value="UniProtKB-KW"/>
</dbReference>
<keyword evidence="4" id="KW-0378">Hydrolase</keyword>
<evidence type="ECO:0000259" key="17">
    <source>
        <dbReference type="PROSITE" id="PS50835"/>
    </source>
</evidence>
<dbReference type="InterPro" id="IPR013783">
    <property type="entry name" value="Ig-like_fold"/>
</dbReference>
<dbReference type="SMART" id="SM00255">
    <property type="entry name" value="TIR"/>
    <property type="match status" value="1"/>
</dbReference>
<evidence type="ECO:0000256" key="10">
    <source>
        <dbReference type="ARBA" id="ARBA00023319"/>
    </source>
</evidence>
<evidence type="ECO:0000259" key="16">
    <source>
        <dbReference type="PROSITE" id="PS50104"/>
    </source>
</evidence>
<dbReference type="InterPro" id="IPR007110">
    <property type="entry name" value="Ig-like_dom"/>
</dbReference>
<dbReference type="Pfam" id="PF07679">
    <property type="entry name" value="I-set"/>
    <property type="match status" value="1"/>
</dbReference>
<dbReference type="OrthoDB" id="6019866at2759"/>
<dbReference type="PANTHER" id="PTHR11890">
    <property type="entry name" value="INTERLEUKIN-1 RECEPTOR FAMILY MEMBER"/>
    <property type="match status" value="1"/>
</dbReference>
<dbReference type="GO" id="GO:0016787">
    <property type="term" value="F:hydrolase activity"/>
    <property type="evidence" value="ECO:0007669"/>
    <property type="project" value="UniProtKB-KW"/>
</dbReference>
<evidence type="ECO:0000256" key="5">
    <source>
        <dbReference type="ARBA" id="ARBA00022830"/>
    </source>
</evidence>
<feature type="domain" description="Ig-like" evidence="17">
    <location>
        <begin position="151"/>
        <end position="252"/>
    </location>
</feature>
<dbReference type="InParanoid" id="A0A067RBH7"/>
<dbReference type="PRINTS" id="PR01537">
    <property type="entry name" value="INTRLKN1R1F"/>
</dbReference>
<dbReference type="InterPro" id="IPR000157">
    <property type="entry name" value="TIR_dom"/>
</dbReference>
<dbReference type="InterPro" id="IPR013151">
    <property type="entry name" value="Immunoglobulin_dom"/>
</dbReference>
<evidence type="ECO:0000256" key="3">
    <source>
        <dbReference type="ARBA" id="ARBA00022632"/>
    </source>
</evidence>
<gene>
    <name evidence="18" type="ORF">L798_08415</name>
</gene>
<dbReference type="Pfam" id="PF00047">
    <property type="entry name" value="ig"/>
    <property type="match status" value="1"/>
</dbReference>
<keyword evidence="14" id="KW-0812">Transmembrane</keyword>
<proteinExistence type="inferred from homology"/>
<evidence type="ECO:0000313" key="19">
    <source>
        <dbReference type="Proteomes" id="UP000027135"/>
    </source>
</evidence>
<dbReference type="eggNOG" id="ENOG502S69Z">
    <property type="taxonomic scope" value="Eukaryota"/>
</dbReference>
<dbReference type="Gene3D" id="2.60.40.10">
    <property type="entry name" value="Immunoglobulins"/>
    <property type="match status" value="2"/>
</dbReference>
<feature type="domain" description="Ig-like" evidence="17">
    <location>
        <begin position="71"/>
        <end position="139"/>
    </location>
</feature>
<evidence type="ECO:0000256" key="11">
    <source>
        <dbReference type="ARBA" id="ARBA00038761"/>
    </source>
</evidence>